<accession>A0A0C3DRD9</accession>
<evidence type="ECO:0000256" key="1">
    <source>
        <dbReference type="SAM" id="MobiDB-lite"/>
    </source>
</evidence>
<organism evidence="2 3">
    <name type="scientific">Scleroderma citrinum Foug A</name>
    <dbReference type="NCBI Taxonomy" id="1036808"/>
    <lineage>
        <taxon>Eukaryota</taxon>
        <taxon>Fungi</taxon>
        <taxon>Dikarya</taxon>
        <taxon>Basidiomycota</taxon>
        <taxon>Agaricomycotina</taxon>
        <taxon>Agaricomycetes</taxon>
        <taxon>Agaricomycetidae</taxon>
        <taxon>Boletales</taxon>
        <taxon>Sclerodermatineae</taxon>
        <taxon>Sclerodermataceae</taxon>
        <taxon>Scleroderma</taxon>
    </lineage>
</organism>
<evidence type="ECO:0008006" key="4">
    <source>
        <dbReference type="Google" id="ProtNLM"/>
    </source>
</evidence>
<proteinExistence type="predicted"/>
<dbReference type="InterPro" id="IPR021109">
    <property type="entry name" value="Peptidase_aspartic_dom_sf"/>
</dbReference>
<dbReference type="EMBL" id="KN822036">
    <property type="protein sequence ID" value="KIM63230.1"/>
    <property type="molecule type" value="Genomic_DNA"/>
</dbReference>
<dbReference type="CDD" id="cd00303">
    <property type="entry name" value="retropepsin_like"/>
    <property type="match status" value="1"/>
</dbReference>
<dbReference type="Gene3D" id="2.40.70.10">
    <property type="entry name" value="Acid Proteases"/>
    <property type="match status" value="1"/>
</dbReference>
<name>A0A0C3DRD9_9AGAM</name>
<keyword evidence="3" id="KW-1185">Reference proteome</keyword>
<evidence type="ECO:0000313" key="2">
    <source>
        <dbReference type="EMBL" id="KIM63230.1"/>
    </source>
</evidence>
<dbReference type="STRING" id="1036808.A0A0C3DRD9"/>
<gene>
    <name evidence="2" type="ORF">SCLCIDRAFT_59472</name>
</gene>
<dbReference type="Pfam" id="PF08284">
    <property type="entry name" value="RVP_2"/>
    <property type="match status" value="1"/>
</dbReference>
<dbReference type="InterPro" id="IPR032567">
    <property type="entry name" value="RTL1-rel"/>
</dbReference>
<feature type="region of interest" description="Disordered" evidence="1">
    <location>
        <begin position="189"/>
        <end position="212"/>
    </location>
</feature>
<feature type="region of interest" description="Disordered" evidence="1">
    <location>
        <begin position="256"/>
        <end position="275"/>
    </location>
</feature>
<dbReference type="OrthoDB" id="2690060at2759"/>
<dbReference type="Gene3D" id="3.10.10.10">
    <property type="entry name" value="HIV Type 1 Reverse Transcriptase, subunit A, domain 1"/>
    <property type="match status" value="1"/>
</dbReference>
<dbReference type="AlphaFoldDB" id="A0A0C3DRD9"/>
<protein>
    <recommendedName>
        <fullName evidence="4">Reverse transcriptase domain-containing protein</fullName>
    </recommendedName>
</protein>
<dbReference type="HOGENOM" id="CLU_000384_42_0_1"/>
<dbReference type="SUPFAM" id="SSF56672">
    <property type="entry name" value="DNA/RNA polymerases"/>
    <property type="match status" value="1"/>
</dbReference>
<feature type="compositionally biased region" description="Low complexity" evidence="1">
    <location>
        <begin position="263"/>
        <end position="275"/>
    </location>
</feature>
<dbReference type="PANTHER" id="PTHR15503">
    <property type="entry name" value="LDOC1 RELATED"/>
    <property type="match status" value="1"/>
</dbReference>
<sequence>MVSSLLMSENGASTTTSACSAEEPDTLPISVTKSCIDSGSAPMEARLNASALSDPNALIPHVSILSYNLENIHTLVDSGSTHCFVDLQFTHQSKFTTRTISPVTLQLFDGSSNFVITQAVDLSILFPATGDVTPMNFYLAPLDSECKIVLGHNWLTRFNPLIDWVLSSIEFRTFAGSLPAPLLTPSPDLPGKSVPSLPDRLDPGLVPSGPAPPGLAPSVDVPVCTPPHVSLVNAVAFARACKLEGSVKYQLQLHPSGEVKGRSSSTSPAPDLSSVSPEYCDYTDIFSKAKASELPPHRDYNLKIDLEEGTSPPLGTLYLLSPVELSALRTFIDENLGTGFICPTASSHAAPVLFIKKKDGSLRLCVDFRGLNKIIKKDRYPL</sequence>
<reference evidence="2 3" key="1">
    <citation type="submission" date="2014-04" db="EMBL/GenBank/DDBJ databases">
        <authorList>
            <consortium name="DOE Joint Genome Institute"/>
            <person name="Kuo A."/>
            <person name="Kohler A."/>
            <person name="Nagy L.G."/>
            <person name="Floudas D."/>
            <person name="Copeland A."/>
            <person name="Barry K.W."/>
            <person name="Cichocki N."/>
            <person name="Veneault-Fourrey C."/>
            <person name="LaButti K."/>
            <person name="Lindquist E.A."/>
            <person name="Lipzen A."/>
            <person name="Lundell T."/>
            <person name="Morin E."/>
            <person name="Murat C."/>
            <person name="Sun H."/>
            <person name="Tunlid A."/>
            <person name="Henrissat B."/>
            <person name="Grigoriev I.V."/>
            <person name="Hibbett D.S."/>
            <person name="Martin F."/>
            <person name="Nordberg H.P."/>
            <person name="Cantor M.N."/>
            <person name="Hua S.X."/>
        </authorList>
    </citation>
    <scope>NUCLEOTIDE SEQUENCE [LARGE SCALE GENOMIC DNA]</scope>
    <source>
        <strain evidence="2 3">Foug A</strain>
    </source>
</reference>
<dbReference type="PANTHER" id="PTHR15503:SF22">
    <property type="entry name" value="TRANSPOSON TY3-I GAG POLYPROTEIN"/>
    <property type="match status" value="1"/>
</dbReference>
<feature type="region of interest" description="Disordered" evidence="1">
    <location>
        <begin position="1"/>
        <end position="21"/>
    </location>
</feature>
<feature type="non-terminal residue" evidence="2">
    <location>
        <position position="382"/>
    </location>
</feature>
<dbReference type="Proteomes" id="UP000053989">
    <property type="component" value="Unassembled WGS sequence"/>
</dbReference>
<reference evidence="3" key="2">
    <citation type="submission" date="2015-01" db="EMBL/GenBank/DDBJ databases">
        <title>Evolutionary Origins and Diversification of the Mycorrhizal Mutualists.</title>
        <authorList>
            <consortium name="DOE Joint Genome Institute"/>
            <consortium name="Mycorrhizal Genomics Consortium"/>
            <person name="Kohler A."/>
            <person name="Kuo A."/>
            <person name="Nagy L.G."/>
            <person name="Floudas D."/>
            <person name="Copeland A."/>
            <person name="Barry K.W."/>
            <person name="Cichocki N."/>
            <person name="Veneault-Fourrey C."/>
            <person name="LaButti K."/>
            <person name="Lindquist E.A."/>
            <person name="Lipzen A."/>
            <person name="Lundell T."/>
            <person name="Morin E."/>
            <person name="Murat C."/>
            <person name="Riley R."/>
            <person name="Ohm R."/>
            <person name="Sun H."/>
            <person name="Tunlid A."/>
            <person name="Henrissat B."/>
            <person name="Grigoriev I.V."/>
            <person name="Hibbett D.S."/>
            <person name="Martin F."/>
        </authorList>
    </citation>
    <scope>NUCLEOTIDE SEQUENCE [LARGE SCALE GENOMIC DNA]</scope>
    <source>
        <strain evidence="3">Foug A</strain>
    </source>
</reference>
<dbReference type="InParanoid" id="A0A0C3DRD9"/>
<dbReference type="InterPro" id="IPR043502">
    <property type="entry name" value="DNA/RNA_pol_sf"/>
</dbReference>
<evidence type="ECO:0000313" key="3">
    <source>
        <dbReference type="Proteomes" id="UP000053989"/>
    </source>
</evidence>
<feature type="compositionally biased region" description="Polar residues" evidence="1">
    <location>
        <begin position="1"/>
        <end position="19"/>
    </location>
</feature>